<comment type="subunit">
    <text evidence="5">Homodimer. The dihydroxyacetone kinase complex is composed of a homodimer of DhaM, a homodimer of DhaK and the subunit DhaL.</text>
</comment>
<evidence type="ECO:0000313" key="8">
    <source>
        <dbReference type="EMBL" id="TRZ28271.1"/>
    </source>
</evidence>
<evidence type="ECO:0000313" key="10">
    <source>
        <dbReference type="Proteomes" id="UP000316316"/>
    </source>
</evidence>
<name>A0A2N8PUD9_ENTAV</name>
<dbReference type="GeneID" id="69571181"/>
<keyword evidence="8" id="KW-0418">Kinase</keyword>
<comment type="catalytic activity">
    <reaction evidence="1">
        <text>dihydroxyacetone + phosphoenolpyruvate = dihydroxyacetone phosphate + pyruvate</text>
        <dbReference type="Rhea" id="RHEA:18381"/>
        <dbReference type="ChEBI" id="CHEBI:15361"/>
        <dbReference type="ChEBI" id="CHEBI:16016"/>
        <dbReference type="ChEBI" id="CHEBI:57642"/>
        <dbReference type="ChEBI" id="CHEBI:58702"/>
        <dbReference type="EC" id="2.7.1.121"/>
    </reaction>
</comment>
<dbReference type="Proteomes" id="UP000288388">
    <property type="component" value="Unassembled WGS sequence"/>
</dbReference>
<dbReference type="EC" id="2.7.1.121" evidence="3"/>
<proteinExistence type="predicted"/>
<dbReference type="Pfam" id="PF03610">
    <property type="entry name" value="EIIA-man"/>
    <property type="match status" value="1"/>
</dbReference>
<dbReference type="EMBL" id="RYZS01000002">
    <property type="protein sequence ID" value="RVU92732.1"/>
    <property type="molecule type" value="Genomic_DNA"/>
</dbReference>
<evidence type="ECO:0000256" key="5">
    <source>
        <dbReference type="ARBA" id="ARBA00046577"/>
    </source>
</evidence>
<gene>
    <name evidence="7" type="primary">dhaM</name>
    <name evidence="8" type="ORF">AUF17_16195</name>
    <name evidence="7" type="ORF">EK398_19795</name>
</gene>
<dbReference type="Proteomes" id="UP000316316">
    <property type="component" value="Unassembled WGS sequence"/>
</dbReference>
<dbReference type="PROSITE" id="PS51096">
    <property type="entry name" value="PTS_EIIA_TYPE_4"/>
    <property type="match status" value="1"/>
</dbReference>
<evidence type="ECO:0000256" key="2">
    <source>
        <dbReference type="ARBA" id="ARBA00002788"/>
    </source>
</evidence>
<feature type="domain" description="PTS EIIA type-4" evidence="6">
    <location>
        <begin position="1"/>
        <end position="127"/>
    </location>
</feature>
<reference evidence="8 10" key="1">
    <citation type="submission" date="2017-10" db="EMBL/GenBank/DDBJ databases">
        <title>FDA dAtabase for Regulatory Grade micrObial Sequences (FDA-ARGOS): Supporting development and validation of Infectious Disease Dx tests.</title>
        <authorList>
            <person name="Campos J."/>
            <person name="Goldberg B."/>
            <person name="Tallon L.J."/>
            <person name="Sadzewicz L."/>
            <person name="Sengamalay N."/>
            <person name="Ott S."/>
            <person name="Godinez A."/>
            <person name="Nagaraj S."/>
            <person name="Vyas G."/>
            <person name="Aluvathingal J."/>
            <person name="Nadendla S."/>
            <person name="Geyer C."/>
            <person name="Nandy P."/>
            <person name="Hobson J."/>
            <person name="Sichtig H."/>
        </authorList>
    </citation>
    <scope>NUCLEOTIDE SEQUENCE [LARGE SCALE GENOMIC DNA]</scope>
    <source>
        <strain evidence="8 10">FDAARGOS_185</strain>
    </source>
</reference>
<dbReference type="InterPro" id="IPR004701">
    <property type="entry name" value="PTS_EIIA_man-typ"/>
</dbReference>
<dbReference type="InterPro" id="IPR039643">
    <property type="entry name" value="DhaM"/>
</dbReference>
<dbReference type="InterPro" id="IPR036662">
    <property type="entry name" value="PTS_EIIA_man-typ_sf"/>
</dbReference>
<sequence>MFGIILVSHSQKITDGTKEMIEEMTGTNDAVRIISAGGTGDGRLGTNSIMIMEAIEENADCHHILIFCDIGSAILSSETAIDLIDDEELAMKTEIMDCPLVEGAFAAAVQATVCQEKETIIQELAQL</sequence>
<evidence type="ECO:0000313" key="9">
    <source>
        <dbReference type="Proteomes" id="UP000288388"/>
    </source>
</evidence>
<keyword evidence="4 7" id="KW-0808">Transferase</keyword>
<evidence type="ECO:0000259" key="6">
    <source>
        <dbReference type="PROSITE" id="PS51096"/>
    </source>
</evidence>
<dbReference type="RefSeq" id="WP_016178059.1">
    <property type="nucleotide sequence ID" value="NZ_CAAKNX010000050.1"/>
</dbReference>
<dbReference type="AlphaFoldDB" id="A0A2N8PUD9"/>
<dbReference type="PANTHER" id="PTHR38594:SF1">
    <property type="entry name" value="PEP-DEPENDENT DIHYDROXYACETONE KINASE, PHOSPHORYL DONOR SUBUNIT DHAM"/>
    <property type="match status" value="1"/>
</dbReference>
<dbReference type="GO" id="GO:0016020">
    <property type="term" value="C:membrane"/>
    <property type="evidence" value="ECO:0007669"/>
    <property type="project" value="InterPro"/>
</dbReference>
<reference evidence="7 9" key="2">
    <citation type="submission" date="2018-12" db="EMBL/GenBank/DDBJ databases">
        <title>A novel vanA-carrying plasmid in a clinical isolate of Enterococcus avium.</title>
        <authorList>
            <person name="Bernasconi O.J."/>
            <person name="Luzzaro F."/>
            <person name="Endimiani A."/>
        </authorList>
    </citation>
    <scope>NUCLEOTIDE SEQUENCE [LARGE SCALE GENOMIC DNA]</scope>
    <source>
        <strain evidence="7 9">LC0559/18</strain>
    </source>
</reference>
<dbReference type="PANTHER" id="PTHR38594">
    <property type="entry name" value="PEP-DEPENDENT DIHYDROXYACETONE KINASE, PHOSPHORYL DONOR SUBUNIT DHAM"/>
    <property type="match status" value="1"/>
</dbReference>
<accession>A0A2N8PUD9</accession>
<evidence type="ECO:0000256" key="3">
    <source>
        <dbReference type="ARBA" id="ARBA00012095"/>
    </source>
</evidence>
<dbReference type="Gene3D" id="3.40.50.510">
    <property type="entry name" value="Phosphotransferase system, mannose-type IIA component"/>
    <property type="match status" value="1"/>
</dbReference>
<dbReference type="InterPro" id="IPR012844">
    <property type="entry name" value="DhaM_N"/>
</dbReference>
<dbReference type="GO" id="GO:0009401">
    <property type="term" value="P:phosphoenolpyruvate-dependent sugar phosphotransferase system"/>
    <property type="evidence" value="ECO:0007669"/>
    <property type="project" value="InterPro"/>
</dbReference>
<evidence type="ECO:0000256" key="4">
    <source>
        <dbReference type="ARBA" id="ARBA00022679"/>
    </source>
</evidence>
<dbReference type="GO" id="GO:0019563">
    <property type="term" value="P:glycerol catabolic process"/>
    <property type="evidence" value="ECO:0007669"/>
    <property type="project" value="InterPro"/>
</dbReference>
<organism evidence="8 10">
    <name type="scientific">Enterococcus avium</name>
    <name type="common">Streptococcus avium</name>
    <dbReference type="NCBI Taxonomy" id="33945"/>
    <lineage>
        <taxon>Bacteria</taxon>
        <taxon>Bacillati</taxon>
        <taxon>Bacillota</taxon>
        <taxon>Bacilli</taxon>
        <taxon>Lactobacillales</taxon>
        <taxon>Enterococcaceae</taxon>
        <taxon>Enterococcus</taxon>
    </lineage>
</organism>
<comment type="function">
    <text evidence="2">Component of the dihydroxyacetone kinase complex, which is responsible for the phosphoenolpyruvate (PEP)-dependent phosphorylation of dihydroxyacetone. DhaM serves as the phosphoryl donor. Is phosphorylated by phosphoenolpyruvate in an EI- and HPr-dependent reaction, and a phosphorelay system on histidine residues finally leads to phosphoryl transfer to DhaL and dihydroxyacetone.</text>
</comment>
<comment type="caution">
    <text evidence="8">The sequence shown here is derived from an EMBL/GenBank/DDBJ whole genome shotgun (WGS) entry which is preliminary data.</text>
</comment>
<dbReference type="SUPFAM" id="SSF53062">
    <property type="entry name" value="PTS system fructose IIA component-like"/>
    <property type="match status" value="1"/>
</dbReference>
<dbReference type="NCBIfam" id="TIGR02364">
    <property type="entry name" value="dha_pts"/>
    <property type="match status" value="1"/>
</dbReference>
<dbReference type="EMBL" id="PDXQ01000002">
    <property type="protein sequence ID" value="TRZ28271.1"/>
    <property type="molecule type" value="Genomic_DNA"/>
</dbReference>
<evidence type="ECO:0000313" key="7">
    <source>
        <dbReference type="EMBL" id="RVU92732.1"/>
    </source>
</evidence>
<dbReference type="GO" id="GO:0047324">
    <property type="term" value="F:phosphoenolpyruvate-glycerone phosphotransferase activity"/>
    <property type="evidence" value="ECO:0007669"/>
    <property type="project" value="UniProtKB-EC"/>
</dbReference>
<protein>
    <recommendedName>
        <fullName evidence="3">phosphoenolpyruvate--glycerone phosphotransferase</fullName>
        <ecNumber evidence="3">2.7.1.121</ecNumber>
    </recommendedName>
</protein>
<evidence type="ECO:0000256" key="1">
    <source>
        <dbReference type="ARBA" id="ARBA00001113"/>
    </source>
</evidence>